<organism evidence="1 2">
    <name type="scientific">Dovyalis caffra</name>
    <dbReference type="NCBI Taxonomy" id="77055"/>
    <lineage>
        <taxon>Eukaryota</taxon>
        <taxon>Viridiplantae</taxon>
        <taxon>Streptophyta</taxon>
        <taxon>Embryophyta</taxon>
        <taxon>Tracheophyta</taxon>
        <taxon>Spermatophyta</taxon>
        <taxon>Magnoliopsida</taxon>
        <taxon>eudicotyledons</taxon>
        <taxon>Gunneridae</taxon>
        <taxon>Pentapetalae</taxon>
        <taxon>rosids</taxon>
        <taxon>fabids</taxon>
        <taxon>Malpighiales</taxon>
        <taxon>Salicaceae</taxon>
        <taxon>Flacourtieae</taxon>
        <taxon>Dovyalis</taxon>
    </lineage>
</organism>
<evidence type="ECO:0000313" key="1">
    <source>
        <dbReference type="EMBL" id="CAK7323321.1"/>
    </source>
</evidence>
<keyword evidence="2" id="KW-1185">Reference proteome</keyword>
<reference evidence="1 2" key="1">
    <citation type="submission" date="2024-01" db="EMBL/GenBank/DDBJ databases">
        <authorList>
            <person name="Waweru B."/>
        </authorList>
    </citation>
    <scope>NUCLEOTIDE SEQUENCE [LARGE SCALE GENOMIC DNA]</scope>
</reference>
<protein>
    <submittedName>
        <fullName evidence="1">Uncharacterized protein</fullName>
    </submittedName>
</protein>
<name>A0AAV1QNL1_9ROSI</name>
<dbReference type="Proteomes" id="UP001314170">
    <property type="component" value="Unassembled WGS sequence"/>
</dbReference>
<comment type="caution">
    <text evidence="1">The sequence shown here is derived from an EMBL/GenBank/DDBJ whole genome shotgun (WGS) entry which is preliminary data.</text>
</comment>
<gene>
    <name evidence="1" type="ORF">DCAF_LOCUS944</name>
</gene>
<dbReference type="AlphaFoldDB" id="A0AAV1QNL1"/>
<accession>A0AAV1QNL1</accession>
<proteinExistence type="predicted"/>
<sequence length="51" mass="5734">MEMGNREDWDPFSYNGEEAKQKKADILHGSKELVRGGGGLRRPLLCMLNAD</sequence>
<feature type="non-terminal residue" evidence="1">
    <location>
        <position position="51"/>
    </location>
</feature>
<evidence type="ECO:0000313" key="2">
    <source>
        <dbReference type="Proteomes" id="UP001314170"/>
    </source>
</evidence>
<dbReference type="EMBL" id="CAWUPB010000079">
    <property type="protein sequence ID" value="CAK7323321.1"/>
    <property type="molecule type" value="Genomic_DNA"/>
</dbReference>